<dbReference type="AlphaFoldDB" id="A0ABD1IHP9"/>
<feature type="coiled-coil region" evidence="10">
    <location>
        <begin position="52"/>
        <end position="114"/>
    </location>
</feature>
<evidence type="ECO:0000256" key="9">
    <source>
        <dbReference type="RuleBase" id="RU367150"/>
    </source>
</evidence>
<keyword evidence="8 9" id="KW-0137">Centromere</keyword>
<evidence type="ECO:0000259" key="12">
    <source>
        <dbReference type="Pfam" id="PF08234"/>
    </source>
</evidence>
<dbReference type="GO" id="GO:0005634">
    <property type="term" value="C:nucleus"/>
    <property type="evidence" value="ECO:0007669"/>
    <property type="project" value="UniProtKB-SubCell"/>
</dbReference>
<evidence type="ECO:0000256" key="11">
    <source>
        <dbReference type="SAM" id="MobiDB-lite"/>
    </source>
</evidence>
<dbReference type="FunFam" id="3.30.457.50:FF:000001">
    <property type="entry name" value="Probable kinetochore protein spc25"/>
    <property type="match status" value="1"/>
</dbReference>
<evidence type="ECO:0000256" key="10">
    <source>
        <dbReference type="SAM" id="Coils"/>
    </source>
</evidence>
<evidence type="ECO:0000256" key="4">
    <source>
        <dbReference type="ARBA" id="ARBA00022618"/>
    </source>
</evidence>
<accession>A0ABD1IHP9</accession>
<dbReference type="EMBL" id="JBEAFC010000002">
    <property type="protein sequence ID" value="KAL1568243.1"/>
    <property type="molecule type" value="Genomic_DNA"/>
</dbReference>
<dbReference type="Proteomes" id="UP001567538">
    <property type="component" value="Unassembled WGS sequence"/>
</dbReference>
<reference evidence="13 14" key="1">
    <citation type="submission" date="2024-06" db="EMBL/GenBank/DDBJ databases">
        <title>A chromosome level genome sequence of Diviner's sage (Salvia divinorum).</title>
        <authorList>
            <person name="Ford S.A."/>
            <person name="Ro D.-K."/>
            <person name="Ness R.W."/>
            <person name="Phillips M.A."/>
        </authorList>
    </citation>
    <scope>NUCLEOTIDE SEQUENCE [LARGE SCALE GENOMIC DNA]</scope>
    <source>
        <strain evidence="13">SAF-2024a</strain>
        <tissue evidence="13">Leaf</tissue>
    </source>
</reference>
<dbReference type="Gene3D" id="3.30.457.50">
    <property type="entry name" value="Chromosome segregation protein Spc25"/>
    <property type="match status" value="1"/>
</dbReference>
<feature type="domain" description="Chromosome segregation protein Spc25 C-terminal" evidence="12">
    <location>
        <begin position="166"/>
        <end position="233"/>
    </location>
</feature>
<dbReference type="PANTHER" id="PTHR14281:SF0">
    <property type="entry name" value="KINETOCHORE PROTEIN SPC25"/>
    <property type="match status" value="1"/>
</dbReference>
<feature type="region of interest" description="Disordered" evidence="11">
    <location>
        <begin position="252"/>
        <end position="322"/>
    </location>
</feature>
<keyword evidence="3 9" id="KW-0158">Chromosome</keyword>
<feature type="compositionally biased region" description="Low complexity" evidence="11">
    <location>
        <begin position="304"/>
        <end position="316"/>
    </location>
</feature>
<comment type="function">
    <text evidence="9">Acts as a component of the essential kinetochore-associated NDC80 complex, which is required for chromosome segregation and spindle checkpoint activity.</text>
</comment>
<keyword evidence="9" id="KW-0995">Kinetochore</keyword>
<comment type="caution">
    <text evidence="13">The sequence shown here is derived from an EMBL/GenBank/DDBJ whole genome shotgun (WGS) entry which is preliminary data.</text>
</comment>
<dbReference type="PANTHER" id="PTHR14281">
    <property type="entry name" value="KINETOCHORE PROTEIN SPC25-RELATED"/>
    <property type="match status" value="1"/>
</dbReference>
<keyword evidence="5 9" id="KW-0498">Mitosis</keyword>
<dbReference type="InterPro" id="IPR013255">
    <property type="entry name" value="Spc25_C"/>
</dbReference>
<evidence type="ECO:0000313" key="14">
    <source>
        <dbReference type="Proteomes" id="UP001567538"/>
    </source>
</evidence>
<keyword evidence="9" id="KW-0539">Nucleus</keyword>
<evidence type="ECO:0000256" key="5">
    <source>
        <dbReference type="ARBA" id="ARBA00022776"/>
    </source>
</evidence>
<comment type="subunit">
    <text evidence="9">Component of the NDC80 complex.</text>
</comment>
<protein>
    <recommendedName>
        <fullName evidence="9">Kinetochore protein SPC25</fullName>
    </recommendedName>
</protein>
<name>A0ABD1IHP9_SALDI</name>
<dbReference type="Pfam" id="PF08234">
    <property type="entry name" value="Spindle_Spc25"/>
    <property type="match status" value="1"/>
</dbReference>
<evidence type="ECO:0000256" key="3">
    <source>
        <dbReference type="ARBA" id="ARBA00022454"/>
    </source>
</evidence>
<dbReference type="CDD" id="cd23784">
    <property type="entry name" value="RWD_Spc25"/>
    <property type="match status" value="1"/>
</dbReference>
<feature type="compositionally biased region" description="Polar residues" evidence="11">
    <location>
        <begin position="286"/>
        <end position="296"/>
    </location>
</feature>
<keyword evidence="4 9" id="KW-0132">Cell division</keyword>
<gene>
    <name evidence="13" type="ORF">AAHA92_03636</name>
</gene>
<dbReference type="GO" id="GO:0000776">
    <property type="term" value="C:kinetochore"/>
    <property type="evidence" value="ECO:0007669"/>
    <property type="project" value="UniProtKB-UniRule"/>
</dbReference>
<feature type="compositionally biased region" description="Low complexity" evidence="11">
    <location>
        <begin position="253"/>
        <end position="269"/>
    </location>
</feature>
<keyword evidence="14" id="KW-1185">Reference proteome</keyword>
<evidence type="ECO:0000256" key="8">
    <source>
        <dbReference type="ARBA" id="ARBA00023328"/>
    </source>
</evidence>
<dbReference type="GO" id="GO:0051301">
    <property type="term" value="P:cell division"/>
    <property type="evidence" value="ECO:0007669"/>
    <property type="project" value="UniProtKB-UniRule"/>
</dbReference>
<comment type="subcellular location">
    <subcellularLocation>
        <location evidence="1">Chromosome</location>
        <location evidence="1">Centromere</location>
    </subcellularLocation>
    <subcellularLocation>
        <location evidence="9">Nucleus</location>
    </subcellularLocation>
    <subcellularLocation>
        <location evidence="9">Chromosome</location>
        <location evidence="9">Centromere</location>
        <location evidence="9">Kinetochore</location>
    </subcellularLocation>
</comment>
<evidence type="ECO:0000313" key="13">
    <source>
        <dbReference type="EMBL" id="KAL1568243.1"/>
    </source>
</evidence>
<evidence type="ECO:0000256" key="6">
    <source>
        <dbReference type="ARBA" id="ARBA00023054"/>
    </source>
</evidence>
<proteinExistence type="inferred from homology"/>
<evidence type="ECO:0000256" key="7">
    <source>
        <dbReference type="ARBA" id="ARBA00023306"/>
    </source>
</evidence>
<dbReference type="InterPro" id="IPR045143">
    <property type="entry name" value="Spc25"/>
</dbReference>
<keyword evidence="7 9" id="KW-0131">Cell cycle</keyword>
<sequence>MQSSGESIVLTQMAERRLVCEREIPIQQRRVDTALVSYRQLFDSAKSQAQNTIQFQEKLGKLKGELREAEDALVKSLAVKNRKEAKRMTIMESLSVMKARVEELKGLVKDQRERKDEYAAIISHQSEALTACKEKSGSDLNGEYKEQIEEAISWYKSVLGFRIECGHGVKFIFTNIRPENPNEEYSFIIRHENETYNLLKCDPYLSGTKELVDELNKSNGLFKFVRTMRARFQQAAAQGHISKKIQNAVPGISEHSSSLDQDSSIVSTSAPAASFSTDHRHESTPEGLQSAQSNSIPRKAGKGNQVQSANSASSVRRSSRLR</sequence>
<comment type="similarity">
    <text evidence="2 9">Belongs to the SPC25 family.</text>
</comment>
<evidence type="ECO:0000256" key="2">
    <source>
        <dbReference type="ARBA" id="ARBA00006379"/>
    </source>
</evidence>
<keyword evidence="6 10" id="KW-0175">Coiled coil</keyword>
<evidence type="ECO:0000256" key="1">
    <source>
        <dbReference type="ARBA" id="ARBA00004584"/>
    </source>
</evidence>
<organism evidence="13 14">
    <name type="scientific">Salvia divinorum</name>
    <name type="common">Maria pastora</name>
    <name type="synonym">Diviner's sage</name>
    <dbReference type="NCBI Taxonomy" id="28513"/>
    <lineage>
        <taxon>Eukaryota</taxon>
        <taxon>Viridiplantae</taxon>
        <taxon>Streptophyta</taxon>
        <taxon>Embryophyta</taxon>
        <taxon>Tracheophyta</taxon>
        <taxon>Spermatophyta</taxon>
        <taxon>Magnoliopsida</taxon>
        <taxon>eudicotyledons</taxon>
        <taxon>Gunneridae</taxon>
        <taxon>Pentapetalae</taxon>
        <taxon>asterids</taxon>
        <taxon>lamiids</taxon>
        <taxon>Lamiales</taxon>
        <taxon>Lamiaceae</taxon>
        <taxon>Nepetoideae</taxon>
        <taxon>Mentheae</taxon>
        <taxon>Salviinae</taxon>
        <taxon>Salvia</taxon>
        <taxon>Salvia subgen. Calosphace</taxon>
    </lineage>
</organism>